<dbReference type="SMART" id="SM00857">
    <property type="entry name" value="Resolvase"/>
    <property type="match status" value="1"/>
</dbReference>
<evidence type="ECO:0000313" key="8">
    <source>
        <dbReference type="EMBL" id="MDT8837797.1"/>
    </source>
</evidence>
<name>A0AAP5Q8Z6_9BURK</name>
<feature type="domain" description="Resolvase/invertase-type recombinase catalytic" evidence="7">
    <location>
        <begin position="2"/>
        <end position="155"/>
    </location>
</feature>
<dbReference type="EMBL" id="JANSLM010000003">
    <property type="protein sequence ID" value="MDT8837797.1"/>
    <property type="molecule type" value="Genomic_DNA"/>
</dbReference>
<evidence type="ECO:0000256" key="6">
    <source>
        <dbReference type="SAM" id="MobiDB-lite"/>
    </source>
</evidence>
<dbReference type="AlphaFoldDB" id="A0AAP5Q8Z6"/>
<proteinExistence type="predicted"/>
<evidence type="ECO:0000259" key="7">
    <source>
        <dbReference type="PROSITE" id="PS51736"/>
    </source>
</evidence>
<evidence type="ECO:0000313" key="9">
    <source>
        <dbReference type="Proteomes" id="UP001246473"/>
    </source>
</evidence>
<keyword evidence="2" id="KW-0238">DNA-binding</keyword>
<dbReference type="PROSITE" id="PS00398">
    <property type="entry name" value="RECOMBINASES_2"/>
    <property type="match status" value="1"/>
</dbReference>
<evidence type="ECO:0000256" key="5">
    <source>
        <dbReference type="PROSITE-ProRule" id="PRU10137"/>
    </source>
</evidence>
<dbReference type="RefSeq" id="WP_315696873.1">
    <property type="nucleotide sequence ID" value="NZ_JANSLM010000003.1"/>
</dbReference>
<gene>
    <name evidence="8" type="ORF">ParKJ_10270</name>
</gene>
<dbReference type="InterPro" id="IPR036162">
    <property type="entry name" value="Resolvase-like_N_sf"/>
</dbReference>
<evidence type="ECO:0000256" key="2">
    <source>
        <dbReference type="ARBA" id="ARBA00023125"/>
    </source>
</evidence>
<dbReference type="FunFam" id="3.40.50.1390:FF:000010">
    <property type="entry name" value="Recombinase resolvase family"/>
    <property type="match status" value="1"/>
</dbReference>
<evidence type="ECO:0000256" key="4">
    <source>
        <dbReference type="PIRSR" id="PIRSR606118-50"/>
    </source>
</evidence>
<dbReference type="Pfam" id="PF00239">
    <property type="entry name" value="Resolvase"/>
    <property type="match status" value="1"/>
</dbReference>
<dbReference type="InterPro" id="IPR050639">
    <property type="entry name" value="SSR_resolvase"/>
</dbReference>
<dbReference type="GO" id="GO:0003677">
    <property type="term" value="F:DNA binding"/>
    <property type="evidence" value="ECO:0007669"/>
    <property type="project" value="UniProtKB-KW"/>
</dbReference>
<dbReference type="Gene3D" id="3.40.50.1390">
    <property type="entry name" value="Resolvase, N-terminal catalytic domain"/>
    <property type="match status" value="1"/>
</dbReference>
<dbReference type="PANTHER" id="PTHR30461:SF25">
    <property type="entry name" value="RESOLVASE-RELATED"/>
    <property type="match status" value="1"/>
</dbReference>
<dbReference type="InterPro" id="IPR006118">
    <property type="entry name" value="Recombinase_CS"/>
</dbReference>
<dbReference type="GO" id="GO:0015074">
    <property type="term" value="P:DNA integration"/>
    <property type="evidence" value="ECO:0007669"/>
    <property type="project" value="UniProtKB-KW"/>
</dbReference>
<comment type="caution">
    <text evidence="8">The sequence shown here is derived from an EMBL/GenBank/DDBJ whole genome shotgun (WGS) entry which is preliminary data.</text>
</comment>
<evidence type="ECO:0000256" key="1">
    <source>
        <dbReference type="ARBA" id="ARBA00022908"/>
    </source>
</evidence>
<dbReference type="PANTHER" id="PTHR30461">
    <property type="entry name" value="DNA-INVERTASE FROM LAMBDOID PROPHAGE"/>
    <property type="match status" value="1"/>
</dbReference>
<organism evidence="8 9">
    <name type="scientific">Paraburkholderia fungorum</name>
    <dbReference type="NCBI Taxonomy" id="134537"/>
    <lineage>
        <taxon>Bacteria</taxon>
        <taxon>Pseudomonadati</taxon>
        <taxon>Pseudomonadota</taxon>
        <taxon>Betaproteobacteria</taxon>
        <taxon>Burkholderiales</taxon>
        <taxon>Burkholderiaceae</taxon>
        <taxon>Paraburkholderia</taxon>
    </lineage>
</organism>
<dbReference type="SUPFAM" id="SSF53041">
    <property type="entry name" value="Resolvase-like"/>
    <property type="match status" value="1"/>
</dbReference>
<feature type="region of interest" description="Disordered" evidence="6">
    <location>
        <begin position="200"/>
        <end position="233"/>
    </location>
</feature>
<dbReference type="CDD" id="cd03767">
    <property type="entry name" value="SR_Res_par"/>
    <property type="match status" value="1"/>
</dbReference>
<dbReference type="InterPro" id="IPR006119">
    <property type="entry name" value="Resolv_N"/>
</dbReference>
<reference evidence="8" key="1">
    <citation type="submission" date="2022-08" db="EMBL/GenBank/DDBJ databases">
        <authorList>
            <person name="Kim S.-J."/>
        </authorList>
    </citation>
    <scope>NUCLEOTIDE SEQUENCE</scope>
    <source>
        <strain evidence="8">KJ</strain>
    </source>
</reference>
<accession>A0AAP5Q8Z6</accession>
<dbReference type="PROSITE" id="PS00397">
    <property type="entry name" value="RECOMBINASES_1"/>
    <property type="match status" value="1"/>
</dbReference>
<keyword evidence="1" id="KW-0229">DNA integration</keyword>
<keyword evidence="3" id="KW-0233">DNA recombination</keyword>
<dbReference type="GO" id="GO:0000150">
    <property type="term" value="F:DNA strand exchange activity"/>
    <property type="evidence" value="ECO:0007669"/>
    <property type="project" value="InterPro"/>
</dbReference>
<sequence length="233" mass="26729">MFVRAYLRASTKEQDAHRAKDDLINFARERGLQIAAFYVENESGASLARPELFRLLDDCHEGDILLIEQVDRLSRLNSDDWAKLKNELQSRRVRVVALDLPTSWMMTNTKDDITSRMMDALNAMMLDMLAAIARKDYEDRRRRQQQGIEKLKAVGGYRGRKPDDQRNAGIMQMLRRGDSWNTIVAATKCSRSTLSRLSRQIKEEETKGSTGIGPDGVPCALIEWPDRRKSRRA</sequence>
<dbReference type="PROSITE" id="PS51736">
    <property type="entry name" value="RECOMBINASES_3"/>
    <property type="match status" value="1"/>
</dbReference>
<dbReference type="Proteomes" id="UP001246473">
    <property type="component" value="Unassembled WGS sequence"/>
</dbReference>
<protein>
    <submittedName>
        <fullName evidence="8">Recombinase family protein</fullName>
    </submittedName>
</protein>
<feature type="active site" description="O-(5'-phospho-DNA)-serine intermediate" evidence="4 5">
    <location>
        <position position="10"/>
    </location>
</feature>
<evidence type="ECO:0000256" key="3">
    <source>
        <dbReference type="ARBA" id="ARBA00023172"/>
    </source>
</evidence>